<evidence type="ECO:0000256" key="1">
    <source>
        <dbReference type="SAM" id="MobiDB-lite"/>
    </source>
</evidence>
<dbReference type="InterPro" id="IPR053134">
    <property type="entry name" value="RNA-dir_DNA_polymerase"/>
</dbReference>
<reference evidence="4" key="1">
    <citation type="submission" date="2020-01" db="EMBL/GenBank/DDBJ databases">
        <authorList>
            <person name="Mishra B."/>
        </authorList>
    </citation>
    <scope>NUCLEOTIDE SEQUENCE [LARGE SCALE GENOMIC DNA]</scope>
</reference>
<feature type="region of interest" description="Disordered" evidence="1">
    <location>
        <begin position="250"/>
        <end position="284"/>
    </location>
</feature>
<protein>
    <submittedName>
        <fullName evidence="4">Uncharacterized protein</fullName>
    </submittedName>
</protein>
<evidence type="ECO:0000259" key="3">
    <source>
        <dbReference type="Pfam" id="PF03732"/>
    </source>
</evidence>
<feature type="domain" description="Reverse transcriptase" evidence="2">
    <location>
        <begin position="423"/>
        <end position="476"/>
    </location>
</feature>
<dbReference type="Gene3D" id="3.10.10.10">
    <property type="entry name" value="HIV Type 1 Reverse Transcriptase, subunit A, domain 1"/>
    <property type="match status" value="1"/>
</dbReference>
<feature type="compositionally biased region" description="Polar residues" evidence="1">
    <location>
        <begin position="250"/>
        <end position="275"/>
    </location>
</feature>
<dbReference type="InterPro" id="IPR043128">
    <property type="entry name" value="Rev_trsase/Diguanyl_cyclase"/>
</dbReference>
<accession>A0A6D2JCL0</accession>
<dbReference type="PANTHER" id="PTHR24559:SF450">
    <property type="entry name" value="RNA-DIRECTED DNA POLYMERASE HOMOLOG"/>
    <property type="match status" value="1"/>
</dbReference>
<dbReference type="InterPro" id="IPR043502">
    <property type="entry name" value="DNA/RNA_pol_sf"/>
</dbReference>
<feature type="domain" description="Retrotransposon gag" evidence="3">
    <location>
        <begin position="106"/>
        <end position="195"/>
    </location>
</feature>
<comment type="caution">
    <text evidence="4">The sequence shown here is derived from an EMBL/GenBank/DDBJ whole genome shotgun (WGS) entry which is preliminary data.</text>
</comment>
<dbReference type="Gene3D" id="3.30.70.270">
    <property type="match status" value="1"/>
</dbReference>
<dbReference type="InterPro" id="IPR005162">
    <property type="entry name" value="Retrotrans_gag_dom"/>
</dbReference>
<sequence length="613" mass="70030">MLSRMEANQNNLMTNPRPPTTNPTNHMNFTSPTPAVRKVGNHNQSESGENRTLCYRGINNALENRNDVFKKIELPPLDGSSPYGSISLAEGFFWLGRYRDEERLDLLSITLKGPGLNWFNMEMTREPFKDWPQFKKRMIERFSQKIEENPCKRLFSWRHKCLIEEYVNEFEEVTAIVTGIDEENLEHMFYIGLQPEMKEVIKMQKPHGLTNCFNAVISMEDSAFCKSMPEATNPSRRASLSFPLRGAYNYNTQRSGGSKNSEAVEKSSSSQNQNGKPPWRNAAGKKYSGMLKLTPAEIAEKRRLGLCYKCPEKWSRSHQCLNMLLQMFTVINEEEVEIFEEDWSVGMEETENVEPELMELSFSSYLGLGSPAEPGSLSMALVGDIGCRVAENFGCGYDWDKHEMSFMYKGSNDNLVWDKVLLVKKKDGSWRFCIDYKALNKATVPDKFPIPVIDQLLDELHGSKVFSKLDLRTSFFFFLRAHPLLRLLSSTLIYSAVAVPNCIESDSKKILLKSKLRACSKQLELQVIPPLDANSQSLEFDSGRGCNYLLVLRRSKPVQPHANLYSKPRLIPELNLLAQEWDLCDDKWNLSDDLATHLATLDPSLCKIRSVSW</sequence>
<dbReference type="Pfam" id="PF03732">
    <property type="entry name" value="Retrotrans_gag"/>
    <property type="match status" value="1"/>
</dbReference>
<gene>
    <name evidence="4" type="ORF">MERR_LOCUS24905</name>
</gene>
<keyword evidence="5" id="KW-1185">Reference proteome</keyword>
<dbReference type="InterPro" id="IPR000477">
    <property type="entry name" value="RT_dom"/>
</dbReference>
<dbReference type="Pfam" id="PF00078">
    <property type="entry name" value="RVT_1"/>
    <property type="match status" value="1"/>
</dbReference>
<dbReference type="EMBL" id="CACVBM020001180">
    <property type="protein sequence ID" value="CAA7037670.1"/>
    <property type="molecule type" value="Genomic_DNA"/>
</dbReference>
<organism evidence="4 5">
    <name type="scientific">Microthlaspi erraticum</name>
    <dbReference type="NCBI Taxonomy" id="1685480"/>
    <lineage>
        <taxon>Eukaryota</taxon>
        <taxon>Viridiplantae</taxon>
        <taxon>Streptophyta</taxon>
        <taxon>Embryophyta</taxon>
        <taxon>Tracheophyta</taxon>
        <taxon>Spermatophyta</taxon>
        <taxon>Magnoliopsida</taxon>
        <taxon>eudicotyledons</taxon>
        <taxon>Gunneridae</taxon>
        <taxon>Pentapetalae</taxon>
        <taxon>rosids</taxon>
        <taxon>malvids</taxon>
        <taxon>Brassicales</taxon>
        <taxon>Brassicaceae</taxon>
        <taxon>Coluteocarpeae</taxon>
        <taxon>Microthlaspi</taxon>
    </lineage>
</organism>
<name>A0A6D2JCL0_9BRAS</name>
<dbReference type="AlphaFoldDB" id="A0A6D2JCL0"/>
<dbReference type="SUPFAM" id="SSF56672">
    <property type="entry name" value="DNA/RNA polymerases"/>
    <property type="match status" value="1"/>
</dbReference>
<feature type="region of interest" description="Disordered" evidence="1">
    <location>
        <begin position="1"/>
        <end position="24"/>
    </location>
</feature>
<dbReference type="PANTHER" id="PTHR24559">
    <property type="entry name" value="TRANSPOSON TY3-I GAG-POL POLYPROTEIN"/>
    <property type="match status" value="1"/>
</dbReference>
<proteinExistence type="predicted"/>
<dbReference type="Proteomes" id="UP000467841">
    <property type="component" value="Unassembled WGS sequence"/>
</dbReference>
<evidence type="ECO:0000259" key="2">
    <source>
        <dbReference type="Pfam" id="PF00078"/>
    </source>
</evidence>
<evidence type="ECO:0000313" key="5">
    <source>
        <dbReference type="Proteomes" id="UP000467841"/>
    </source>
</evidence>
<evidence type="ECO:0000313" key="4">
    <source>
        <dbReference type="EMBL" id="CAA7037670.1"/>
    </source>
</evidence>